<comment type="caution">
    <text evidence="2">The sequence shown here is derived from an EMBL/GenBank/DDBJ whole genome shotgun (WGS) entry which is preliminary data.</text>
</comment>
<feature type="signal peptide" evidence="1">
    <location>
        <begin position="1"/>
        <end position="22"/>
    </location>
</feature>
<accession>A0ABD3PKS2</accession>
<name>A0ABD3PKS2_9STRA</name>
<dbReference type="AlphaFoldDB" id="A0ABD3PKS2"/>
<keyword evidence="1" id="KW-0732">Signal</keyword>
<keyword evidence="3" id="KW-1185">Reference proteome</keyword>
<dbReference type="InterPro" id="IPR018971">
    <property type="entry name" value="DUF1997"/>
</dbReference>
<dbReference type="Proteomes" id="UP001516023">
    <property type="component" value="Unassembled WGS sequence"/>
</dbReference>
<dbReference type="PROSITE" id="PS51257">
    <property type="entry name" value="PROKAR_LIPOPROTEIN"/>
    <property type="match status" value="1"/>
</dbReference>
<dbReference type="Pfam" id="PF09366">
    <property type="entry name" value="DUF1997"/>
    <property type="match status" value="1"/>
</dbReference>
<dbReference type="PANTHER" id="PTHR34133">
    <property type="entry name" value="OS07G0633000 PROTEIN"/>
    <property type="match status" value="1"/>
</dbReference>
<organism evidence="2 3">
    <name type="scientific">Cyclotella cryptica</name>
    <dbReference type="NCBI Taxonomy" id="29204"/>
    <lineage>
        <taxon>Eukaryota</taxon>
        <taxon>Sar</taxon>
        <taxon>Stramenopiles</taxon>
        <taxon>Ochrophyta</taxon>
        <taxon>Bacillariophyta</taxon>
        <taxon>Coscinodiscophyceae</taxon>
        <taxon>Thalassiosirophycidae</taxon>
        <taxon>Stephanodiscales</taxon>
        <taxon>Stephanodiscaceae</taxon>
        <taxon>Cyclotella</taxon>
    </lineage>
</organism>
<dbReference type="PANTHER" id="PTHR34133:SF8">
    <property type="entry name" value="OS07G0633000 PROTEIN"/>
    <property type="match status" value="1"/>
</dbReference>
<gene>
    <name evidence="2" type="ORF">HJC23_002891</name>
</gene>
<evidence type="ECO:0000313" key="2">
    <source>
        <dbReference type="EMBL" id="KAL3787966.1"/>
    </source>
</evidence>
<feature type="chain" id="PRO_5044842881" evidence="1">
    <location>
        <begin position="23"/>
        <end position="264"/>
    </location>
</feature>
<evidence type="ECO:0000313" key="3">
    <source>
        <dbReference type="Proteomes" id="UP001516023"/>
    </source>
</evidence>
<dbReference type="EMBL" id="JABMIG020000165">
    <property type="protein sequence ID" value="KAL3787966.1"/>
    <property type="molecule type" value="Genomic_DNA"/>
</dbReference>
<proteinExistence type="predicted"/>
<reference evidence="2 3" key="1">
    <citation type="journal article" date="2020" name="G3 (Bethesda)">
        <title>Improved Reference Genome for Cyclotella cryptica CCMP332, a Model for Cell Wall Morphogenesis, Salinity Adaptation, and Lipid Production in Diatoms (Bacillariophyta).</title>
        <authorList>
            <person name="Roberts W.R."/>
            <person name="Downey K.M."/>
            <person name="Ruck E.C."/>
            <person name="Traller J.C."/>
            <person name="Alverson A.J."/>
        </authorList>
    </citation>
    <scope>NUCLEOTIDE SEQUENCE [LARGE SCALE GENOMIC DNA]</scope>
    <source>
        <strain evidence="2 3">CCMP332</strain>
    </source>
</reference>
<evidence type="ECO:0000256" key="1">
    <source>
        <dbReference type="SAM" id="SignalP"/>
    </source>
</evidence>
<sequence length="264" mass="29137">MSLSRLLLALAVLSACHHFATAFSTYTSRHLSLPPSSSSALDAKSALRKQWSNRERNSILDRNGEYFTLDRFSGKVQFGSSSTIRTPLDGASKPLIEKWLSNDKAIALSIWDEKLITEVDPQVYRLKLMTLMFVTIQLAPHVDVRMWTDKSYNSGESNTVFKLESVGFDPNIQILPGVGVNADSLGILIDVVGELYPSKDGRAVEGKIGFVTSGELPPPMRLLPEPALRGSLSTINRTITNFAVKSFKDGARKKFADFLLEEAT</sequence>
<protein>
    <submittedName>
        <fullName evidence="2">Uncharacterized protein</fullName>
    </submittedName>
</protein>